<dbReference type="KEGG" id="aqu:100636107"/>
<keyword evidence="4" id="KW-1185">Reference proteome</keyword>
<dbReference type="Proteomes" id="UP000007879">
    <property type="component" value="Unassembled WGS sequence"/>
</dbReference>
<evidence type="ECO:0000259" key="2">
    <source>
        <dbReference type="PROSITE" id="PS50866"/>
    </source>
</evidence>
<gene>
    <name evidence="3" type="primary">100636107</name>
</gene>
<dbReference type="InParanoid" id="A0A1X7VIZ8"/>
<dbReference type="PANTHER" id="PTHR23324">
    <property type="entry name" value="SEC14 RELATED PROTEIN"/>
    <property type="match status" value="1"/>
</dbReference>
<dbReference type="Gene3D" id="2.60.120.680">
    <property type="entry name" value="GOLD domain"/>
    <property type="match status" value="1"/>
</dbReference>
<feature type="region of interest" description="Disordered" evidence="1">
    <location>
        <begin position="123"/>
        <end position="171"/>
    </location>
</feature>
<name>A0A1X7VIZ8_AMPQE</name>
<dbReference type="OrthoDB" id="1434354at2759"/>
<dbReference type="GO" id="GO:0005737">
    <property type="term" value="C:cytoplasm"/>
    <property type="evidence" value="ECO:0007669"/>
    <property type="project" value="TreeGrafter"/>
</dbReference>
<dbReference type="AlphaFoldDB" id="A0A1X7VIZ8"/>
<accession>A0A1X7VIZ8</accession>
<dbReference type="EnsemblMetazoa" id="XM_003384166.2">
    <property type="protein sequence ID" value="XP_003384214.1"/>
    <property type="gene ID" value="LOC100636107"/>
</dbReference>
<evidence type="ECO:0000313" key="4">
    <source>
        <dbReference type="Proteomes" id="UP000007879"/>
    </source>
</evidence>
<evidence type="ECO:0000256" key="1">
    <source>
        <dbReference type="SAM" id="MobiDB-lite"/>
    </source>
</evidence>
<reference evidence="3" key="2">
    <citation type="submission" date="2017-05" db="UniProtKB">
        <authorList>
            <consortium name="EnsemblMetazoa"/>
        </authorList>
    </citation>
    <scope>IDENTIFICATION</scope>
</reference>
<dbReference type="PANTHER" id="PTHR23324:SF83">
    <property type="entry name" value="SEC14-LIKE PROTEIN 2"/>
    <property type="match status" value="1"/>
</dbReference>
<dbReference type="EnsemblMetazoa" id="Aqu2.1.39894_001">
    <property type="protein sequence ID" value="Aqu2.1.39894_001"/>
    <property type="gene ID" value="Aqu2.1.39894"/>
</dbReference>
<feature type="compositionally biased region" description="Polar residues" evidence="1">
    <location>
        <begin position="130"/>
        <end position="142"/>
    </location>
</feature>
<sequence>MNKDDMETVTVGRGSFHQIEIDVDTKGTLIRWEYLSVGYDIGFGLFFKRNDKKRRSRSNEVTTIIPSKRSESHVIPETGFHECEHEGIYILKFDNTYSWTRTKEVRYSVQSLPPDPQMLEACSHSPAHSPVSNGDASGTAVGTTVKDKDEGLIENGVGGMSLEETVDDIKQ</sequence>
<dbReference type="Pfam" id="PF13897">
    <property type="entry name" value="GOLD_2"/>
    <property type="match status" value="1"/>
</dbReference>
<protein>
    <recommendedName>
        <fullName evidence="2">GOLD domain-containing protein</fullName>
    </recommendedName>
</protein>
<evidence type="ECO:0000313" key="3">
    <source>
        <dbReference type="EnsemblMetazoa" id="Aqu2.1.39894_001"/>
    </source>
</evidence>
<feature type="domain" description="GOLD" evidence="2">
    <location>
        <begin position="2"/>
        <end position="111"/>
    </location>
</feature>
<dbReference type="SUPFAM" id="SSF101576">
    <property type="entry name" value="Supernatant protein factor (SPF), C-terminal domain"/>
    <property type="match status" value="1"/>
</dbReference>
<dbReference type="PROSITE" id="PS50866">
    <property type="entry name" value="GOLD"/>
    <property type="match status" value="1"/>
</dbReference>
<dbReference type="InterPro" id="IPR051064">
    <property type="entry name" value="SEC14/CRAL-TRIO_domain"/>
</dbReference>
<proteinExistence type="predicted"/>
<dbReference type="InterPro" id="IPR036598">
    <property type="entry name" value="GOLD_dom_sf"/>
</dbReference>
<dbReference type="STRING" id="400682.A0A1X7VIZ8"/>
<reference evidence="4" key="1">
    <citation type="journal article" date="2010" name="Nature">
        <title>The Amphimedon queenslandica genome and the evolution of animal complexity.</title>
        <authorList>
            <person name="Srivastava M."/>
            <person name="Simakov O."/>
            <person name="Chapman J."/>
            <person name="Fahey B."/>
            <person name="Gauthier M.E."/>
            <person name="Mitros T."/>
            <person name="Richards G.S."/>
            <person name="Conaco C."/>
            <person name="Dacre M."/>
            <person name="Hellsten U."/>
            <person name="Larroux C."/>
            <person name="Putnam N.H."/>
            <person name="Stanke M."/>
            <person name="Adamska M."/>
            <person name="Darling A."/>
            <person name="Degnan S.M."/>
            <person name="Oakley T.H."/>
            <person name="Plachetzki D.C."/>
            <person name="Zhai Y."/>
            <person name="Adamski M."/>
            <person name="Calcino A."/>
            <person name="Cummins S.F."/>
            <person name="Goodstein D.M."/>
            <person name="Harris C."/>
            <person name="Jackson D.J."/>
            <person name="Leys S.P."/>
            <person name="Shu S."/>
            <person name="Woodcroft B.J."/>
            <person name="Vervoort M."/>
            <person name="Kosik K.S."/>
            <person name="Manning G."/>
            <person name="Degnan B.M."/>
            <person name="Rokhsar D.S."/>
        </authorList>
    </citation>
    <scope>NUCLEOTIDE SEQUENCE [LARGE SCALE GENOMIC DNA]</scope>
</reference>
<dbReference type="InterPro" id="IPR009038">
    <property type="entry name" value="GOLD_dom"/>
</dbReference>
<dbReference type="eggNOG" id="KOG1471">
    <property type="taxonomic scope" value="Eukaryota"/>
</dbReference>
<organism evidence="3">
    <name type="scientific">Amphimedon queenslandica</name>
    <name type="common">Sponge</name>
    <dbReference type="NCBI Taxonomy" id="400682"/>
    <lineage>
        <taxon>Eukaryota</taxon>
        <taxon>Metazoa</taxon>
        <taxon>Porifera</taxon>
        <taxon>Demospongiae</taxon>
        <taxon>Heteroscleromorpha</taxon>
        <taxon>Haplosclerida</taxon>
        <taxon>Niphatidae</taxon>
        <taxon>Amphimedon</taxon>
    </lineage>
</organism>